<dbReference type="RefSeq" id="WP_121894914.1">
    <property type="nucleotide sequence ID" value="NZ_PENI01000045.1"/>
</dbReference>
<evidence type="ECO:0000313" key="3">
    <source>
        <dbReference type="Proteomes" id="UP000270471"/>
    </source>
</evidence>
<dbReference type="GO" id="GO:0005829">
    <property type="term" value="C:cytosol"/>
    <property type="evidence" value="ECO:0007669"/>
    <property type="project" value="TreeGrafter"/>
</dbReference>
<comment type="caution">
    <text evidence="2">The sequence shown here is derived from an EMBL/GenBank/DDBJ whole genome shotgun (WGS) entry which is preliminary data.</text>
</comment>
<dbReference type="Proteomes" id="UP000270471">
    <property type="component" value="Unassembled WGS sequence"/>
</dbReference>
<dbReference type="Pfam" id="PF00248">
    <property type="entry name" value="Aldo_ket_red"/>
    <property type="match status" value="1"/>
</dbReference>
<keyword evidence="3" id="KW-1185">Reference proteome</keyword>
<proteinExistence type="predicted"/>
<dbReference type="SUPFAM" id="SSF51430">
    <property type="entry name" value="NAD(P)-linked oxidoreductase"/>
    <property type="match status" value="1"/>
</dbReference>
<dbReference type="InterPro" id="IPR023210">
    <property type="entry name" value="NADP_OxRdtase_dom"/>
</dbReference>
<dbReference type="CDD" id="cd19152">
    <property type="entry name" value="AKR_AKR15A"/>
    <property type="match status" value="1"/>
</dbReference>
<dbReference type="EMBL" id="PENI01000045">
    <property type="protein sequence ID" value="RMB80212.1"/>
    <property type="molecule type" value="Genomic_DNA"/>
</dbReference>
<sequence>MRAHDPVLLGRTGLTVSRLGLGLASIGGLFRPVPQGQALETVRRARELGIRLFDTAPVYGYGLSETRTGTALRDEPRDAYVLCTKVGRLVEPGGPDTQPIWADPPPGRGARLDYSCAGVMRSLEGSLDRLGLNSVDVLHIHDPEQDFPRSVGDAYRALDDLRRAGVVRAVSLGVNHADVAVRFLREAPAPGPDCVMLAGRWSLLDQSGLTELLPLCQERGVAVLAAGVLQSGLLVAPGPGAPHGYERVPPALTARVRTVHEVCARHGVPPLAAALQFPFGHPAVTAVVVGARSPAEIEESAALLARPVPGRLWSDLRDADVIPPSWQPPPGP</sequence>
<reference evidence="2 3" key="1">
    <citation type="submission" date="2017-11" db="EMBL/GenBank/DDBJ databases">
        <title>Draft genome of actinobacteria isolated from guarana (Paullinia cupana (Mart.) Ducke.</title>
        <authorList>
            <person name="Siqueira K.A."/>
            <person name="Liotti R.G."/>
            <person name="Mendes T.A.O."/>
            <person name="Soares M.A."/>
        </authorList>
    </citation>
    <scope>NUCLEOTIDE SEQUENCE [LARGE SCALE GENOMIC DNA]</scope>
    <source>
        <strain evidence="2 3">193</strain>
    </source>
</reference>
<organism evidence="2 3">
    <name type="scientific">Streptomyces shenzhenensis</name>
    <dbReference type="NCBI Taxonomy" id="943815"/>
    <lineage>
        <taxon>Bacteria</taxon>
        <taxon>Bacillati</taxon>
        <taxon>Actinomycetota</taxon>
        <taxon>Actinomycetes</taxon>
        <taxon>Kitasatosporales</taxon>
        <taxon>Streptomycetaceae</taxon>
        <taxon>Streptomyces</taxon>
    </lineage>
</organism>
<dbReference type="OrthoDB" id="9768851at2"/>
<dbReference type="Gene3D" id="3.20.20.100">
    <property type="entry name" value="NADP-dependent oxidoreductase domain"/>
    <property type="match status" value="1"/>
</dbReference>
<gene>
    <name evidence="2" type="ORF">CTZ28_41110</name>
</gene>
<protein>
    <submittedName>
        <fullName evidence="2">Aldo/keto reductase</fullName>
    </submittedName>
</protein>
<evidence type="ECO:0000313" key="2">
    <source>
        <dbReference type="EMBL" id="RMB80212.1"/>
    </source>
</evidence>
<dbReference type="InterPro" id="IPR036812">
    <property type="entry name" value="NAD(P)_OxRdtase_dom_sf"/>
</dbReference>
<evidence type="ECO:0000259" key="1">
    <source>
        <dbReference type="Pfam" id="PF00248"/>
    </source>
</evidence>
<feature type="domain" description="NADP-dependent oxidoreductase" evidence="1">
    <location>
        <begin position="18"/>
        <end position="309"/>
    </location>
</feature>
<accession>A0A3M0HWV2</accession>
<dbReference type="PANTHER" id="PTHR42686">
    <property type="entry name" value="GH17980P-RELATED"/>
    <property type="match status" value="1"/>
</dbReference>
<dbReference type="GO" id="GO:0016491">
    <property type="term" value="F:oxidoreductase activity"/>
    <property type="evidence" value="ECO:0007669"/>
    <property type="project" value="InterPro"/>
</dbReference>
<dbReference type="AlphaFoldDB" id="A0A3M0HWV2"/>
<dbReference type="InterPro" id="IPR020471">
    <property type="entry name" value="AKR"/>
</dbReference>
<name>A0A3M0HWV2_9ACTN</name>
<dbReference type="PANTHER" id="PTHR42686:SF1">
    <property type="entry name" value="GH17980P-RELATED"/>
    <property type="match status" value="1"/>
</dbReference>